<dbReference type="PANTHER" id="PTHR38340:SF1">
    <property type="entry name" value="S-LAYER PROTEIN"/>
    <property type="match status" value="1"/>
</dbReference>
<dbReference type="InterPro" id="IPR018511">
    <property type="entry name" value="Hemolysin-typ_Ca-bd_CS"/>
</dbReference>
<dbReference type="InterPro" id="IPR011049">
    <property type="entry name" value="Serralysin-like_metalloprot_C"/>
</dbReference>
<sequence>MFLIAGLLSLAAVGSVVMLGDETLTSVDDESQPVEGAEEDLGPIEPITSILPSTDSDGSEDDSNGIPTNHQIGKTILFGDAADNDMTGTEENDQINGYDGQDTLSGGLGNDVMHGADGNDMVRGGADDDELHGEAGNDTLQGDEGNDSLFGHFGADQMNGGEGQDSMHGGQDNDTLDGGADNDALHGNHGDDFLRGGAGQDTLFGGQGNDLIIGADDGEPGSAATDFLNGGDGLDTIIAGEGDIVTTGAGADTIVLGDWIIQGEAADVMDFESGEDKLLIGWDTENDPDPAIDIEQDPQNPNVTRVSINGEEIATLLGGGAVLPSDIVLMNEADIPALAMAG</sequence>
<name>A0A366X5C7_9RHOB</name>
<evidence type="ECO:0000256" key="3">
    <source>
        <dbReference type="SAM" id="MobiDB-lite"/>
    </source>
</evidence>
<organism evidence="4 5">
    <name type="scientific">Phaeobacter gallaeciensis</name>
    <dbReference type="NCBI Taxonomy" id="60890"/>
    <lineage>
        <taxon>Bacteria</taxon>
        <taxon>Pseudomonadati</taxon>
        <taxon>Pseudomonadota</taxon>
        <taxon>Alphaproteobacteria</taxon>
        <taxon>Rhodobacterales</taxon>
        <taxon>Roseobacteraceae</taxon>
        <taxon>Phaeobacter</taxon>
    </lineage>
</organism>
<keyword evidence="2" id="KW-0964">Secreted</keyword>
<dbReference type="RefSeq" id="WP_113822314.1">
    <property type="nucleotide sequence ID" value="NZ_QOCE01000012.1"/>
</dbReference>
<dbReference type="PANTHER" id="PTHR38340">
    <property type="entry name" value="S-LAYER PROTEIN"/>
    <property type="match status" value="1"/>
</dbReference>
<evidence type="ECO:0000256" key="1">
    <source>
        <dbReference type="ARBA" id="ARBA00004613"/>
    </source>
</evidence>
<reference evidence="4 5" key="1">
    <citation type="submission" date="2018-07" db="EMBL/GenBank/DDBJ databases">
        <title>Modular assembly of carbohydrate-degrading microbial communities in the ocean.</title>
        <authorList>
            <person name="Enke T.N."/>
            <person name="Datta M.S."/>
            <person name="Schwartzman J.A."/>
            <person name="Cermak N."/>
            <person name="Schmitz D.A."/>
            <person name="Barrere J."/>
            <person name="Cordero O.X."/>
        </authorList>
    </citation>
    <scope>NUCLEOTIDE SEQUENCE [LARGE SCALE GENOMIC DNA]</scope>
    <source>
        <strain evidence="4 5">C3M10</strain>
    </source>
</reference>
<dbReference type="InterPro" id="IPR001343">
    <property type="entry name" value="Hemolysn_Ca-bd"/>
</dbReference>
<dbReference type="GO" id="GO:0005509">
    <property type="term" value="F:calcium ion binding"/>
    <property type="evidence" value="ECO:0007669"/>
    <property type="project" value="InterPro"/>
</dbReference>
<gene>
    <name evidence="4" type="ORF">DS909_04800</name>
</gene>
<proteinExistence type="predicted"/>
<dbReference type="GO" id="GO:0005576">
    <property type="term" value="C:extracellular region"/>
    <property type="evidence" value="ECO:0007669"/>
    <property type="project" value="UniProtKB-SubCell"/>
</dbReference>
<feature type="region of interest" description="Disordered" evidence="3">
    <location>
        <begin position="27"/>
        <end position="193"/>
    </location>
</feature>
<evidence type="ECO:0000313" key="4">
    <source>
        <dbReference type="EMBL" id="RBW59958.1"/>
    </source>
</evidence>
<protein>
    <submittedName>
        <fullName evidence="4">Calcium-binding protein</fullName>
    </submittedName>
</protein>
<dbReference type="SUPFAM" id="SSF51120">
    <property type="entry name" value="beta-Roll"/>
    <property type="match status" value="2"/>
</dbReference>
<dbReference type="InterPro" id="IPR050557">
    <property type="entry name" value="RTX_toxin/Mannuronan_C5-epim"/>
</dbReference>
<dbReference type="AlphaFoldDB" id="A0A366X5C7"/>
<comment type="subcellular location">
    <subcellularLocation>
        <location evidence="1">Secreted</location>
    </subcellularLocation>
</comment>
<evidence type="ECO:0000313" key="5">
    <source>
        <dbReference type="Proteomes" id="UP000252706"/>
    </source>
</evidence>
<dbReference type="Gene3D" id="2.150.10.10">
    <property type="entry name" value="Serralysin-like metalloprotease, C-terminal"/>
    <property type="match status" value="4"/>
</dbReference>
<dbReference type="PROSITE" id="PS00330">
    <property type="entry name" value="HEMOLYSIN_CALCIUM"/>
    <property type="match status" value="2"/>
</dbReference>
<dbReference type="Proteomes" id="UP000252706">
    <property type="component" value="Unassembled WGS sequence"/>
</dbReference>
<dbReference type="Pfam" id="PF00353">
    <property type="entry name" value="HemolysinCabind"/>
    <property type="match status" value="4"/>
</dbReference>
<dbReference type="OrthoDB" id="9342475at2"/>
<feature type="compositionally biased region" description="Basic and acidic residues" evidence="3">
    <location>
        <begin position="183"/>
        <end position="193"/>
    </location>
</feature>
<evidence type="ECO:0000256" key="2">
    <source>
        <dbReference type="ARBA" id="ARBA00022525"/>
    </source>
</evidence>
<accession>A0A366X5C7</accession>
<dbReference type="EMBL" id="QOCE01000012">
    <property type="protein sequence ID" value="RBW59958.1"/>
    <property type="molecule type" value="Genomic_DNA"/>
</dbReference>
<dbReference type="PRINTS" id="PR00313">
    <property type="entry name" value="CABNDNGRPT"/>
</dbReference>
<comment type="caution">
    <text evidence="4">The sequence shown here is derived from an EMBL/GenBank/DDBJ whole genome shotgun (WGS) entry which is preliminary data.</text>
</comment>
<feature type="compositionally biased region" description="Acidic residues" evidence="3">
    <location>
        <begin position="27"/>
        <end position="42"/>
    </location>
</feature>